<dbReference type="AlphaFoldDB" id="A0AAW9PX77"/>
<dbReference type="Pfam" id="PF13207">
    <property type="entry name" value="AAA_17"/>
    <property type="match status" value="1"/>
</dbReference>
<dbReference type="RefSeq" id="WP_330484078.1">
    <property type="nucleotide sequence ID" value="NZ_JAZBJZ010000047.1"/>
</dbReference>
<evidence type="ECO:0000313" key="2">
    <source>
        <dbReference type="Proteomes" id="UP001333818"/>
    </source>
</evidence>
<reference evidence="1" key="1">
    <citation type="submission" date="2024-01" db="EMBL/GenBank/DDBJ databases">
        <title>Bank of Algae and Cyanobacteria of the Azores (BACA) strain genomes.</title>
        <authorList>
            <person name="Luz R."/>
            <person name="Cordeiro R."/>
            <person name="Fonseca A."/>
            <person name="Goncalves V."/>
        </authorList>
    </citation>
    <scope>NUCLEOTIDE SEQUENCE</scope>
    <source>
        <strain evidence="1">BACA0141</strain>
    </source>
</reference>
<gene>
    <name evidence="1" type="ORF">V2H45_12980</name>
</gene>
<sequence length="155" mass="18030">MKFIVIGQSQSGKTTLAQHIAQTYGFQHISASDWVKQVWQLSVEDFASREDYIKAITEYSLEYLRKYPNACIDYIRDRLDYSDKTVIDGIRNPHDFVNLFDWRSDRCLYLNYQCNPIPTNSFERGLSVIQTYLHLVARKSPAPKASGDRPRFPSI</sequence>
<dbReference type="EMBL" id="JAZBJZ010000047">
    <property type="protein sequence ID" value="MEE3717647.1"/>
    <property type="molecule type" value="Genomic_DNA"/>
</dbReference>
<evidence type="ECO:0000313" key="1">
    <source>
        <dbReference type="EMBL" id="MEE3717647.1"/>
    </source>
</evidence>
<keyword evidence="2" id="KW-1185">Reference proteome</keyword>
<dbReference type="InterPro" id="IPR027417">
    <property type="entry name" value="P-loop_NTPase"/>
</dbReference>
<organism evidence="1 2">
    <name type="scientific">Tumidithrix elongata BACA0141</name>
    <dbReference type="NCBI Taxonomy" id="2716417"/>
    <lineage>
        <taxon>Bacteria</taxon>
        <taxon>Bacillati</taxon>
        <taxon>Cyanobacteriota</taxon>
        <taxon>Cyanophyceae</taxon>
        <taxon>Pseudanabaenales</taxon>
        <taxon>Pseudanabaenaceae</taxon>
        <taxon>Tumidithrix</taxon>
        <taxon>Tumidithrix elongata</taxon>
    </lineage>
</organism>
<dbReference type="SUPFAM" id="SSF52540">
    <property type="entry name" value="P-loop containing nucleoside triphosphate hydrolases"/>
    <property type="match status" value="1"/>
</dbReference>
<dbReference type="Proteomes" id="UP001333818">
    <property type="component" value="Unassembled WGS sequence"/>
</dbReference>
<dbReference type="Gene3D" id="3.40.50.300">
    <property type="entry name" value="P-loop containing nucleotide triphosphate hydrolases"/>
    <property type="match status" value="1"/>
</dbReference>
<comment type="caution">
    <text evidence="1">The sequence shown here is derived from an EMBL/GenBank/DDBJ whole genome shotgun (WGS) entry which is preliminary data.</text>
</comment>
<name>A0AAW9PX77_9CYAN</name>
<proteinExistence type="predicted"/>
<accession>A0AAW9PX77</accession>
<protein>
    <submittedName>
        <fullName evidence="1">AAA family ATPase</fullName>
    </submittedName>
</protein>